<keyword evidence="4" id="KW-0689">Ribosomal protein</keyword>
<gene>
    <name evidence="9" type="ORF">A2627_05825</name>
</gene>
<evidence type="ECO:0000313" key="10">
    <source>
        <dbReference type="Proteomes" id="UP000178851"/>
    </source>
</evidence>
<comment type="caution">
    <text evidence="9">The sequence shown here is derived from an EMBL/GenBank/DDBJ whole genome shotgun (WGS) entry which is preliminary data.</text>
</comment>
<keyword evidence="5" id="KW-0687">Ribonucleoprotein</keyword>
<dbReference type="InterPro" id="IPR016095">
    <property type="entry name" value="Ribosomal_uL1_3-a/b-sand"/>
</dbReference>
<dbReference type="Proteomes" id="UP000178851">
    <property type="component" value="Unassembled WGS sequence"/>
</dbReference>
<dbReference type="Gene3D" id="6.10.20.140">
    <property type="entry name" value="50S ribosomal protein L1, Chain A, Domain 1"/>
    <property type="match status" value="1"/>
</dbReference>
<evidence type="ECO:0000256" key="8">
    <source>
        <dbReference type="SAM" id="MobiDB-lite"/>
    </source>
</evidence>
<evidence type="ECO:0000313" key="9">
    <source>
        <dbReference type="EMBL" id="OGM26383.1"/>
    </source>
</evidence>
<dbReference type="GO" id="GO:1990904">
    <property type="term" value="C:ribonucleoprotein complex"/>
    <property type="evidence" value="ECO:0007669"/>
    <property type="project" value="UniProtKB-KW"/>
</dbReference>
<keyword evidence="3" id="KW-0810">Translation regulation</keyword>
<dbReference type="PANTHER" id="PTHR36427">
    <property type="entry name" value="54S RIBOSOMAL PROTEIN L1, MITOCHONDRIAL"/>
    <property type="match status" value="1"/>
</dbReference>
<evidence type="ECO:0000256" key="5">
    <source>
        <dbReference type="ARBA" id="ARBA00023274"/>
    </source>
</evidence>
<evidence type="ECO:0000256" key="3">
    <source>
        <dbReference type="ARBA" id="ARBA00022845"/>
    </source>
</evidence>
<protein>
    <recommendedName>
        <fullName evidence="6">Large ribosomal subunit protein uL1</fullName>
    </recommendedName>
    <alternativeName>
        <fullName evidence="7">50S ribosomal protein L1</fullName>
    </alternativeName>
</protein>
<dbReference type="InterPro" id="IPR028364">
    <property type="entry name" value="Ribosomal_uL1/biogenesis"/>
</dbReference>
<evidence type="ECO:0000256" key="1">
    <source>
        <dbReference type="ARBA" id="ARBA00010531"/>
    </source>
</evidence>
<name>A0A1F7YGF1_9BACT</name>
<feature type="region of interest" description="Disordered" evidence="8">
    <location>
        <begin position="1"/>
        <end position="29"/>
    </location>
</feature>
<sequence length="264" mass="28988">MGKTKTAFVSDAETKDKKPKSKDSAKGGKIHIAGLKGGQRIKTVEVEPVVAEKKFSPTEVTEVKGKKSKIKVRGKKYKDAKAKIKTGQLYKLSEAVKLVKEASFSNFDETFELHLVLKKAGFNTNVKLPYSQGRKKTIEIANDETIKKLQSGKIDFDVLLATADMMPKLVPFAKVLGPKGLMPNPKTGTLIKNPNDAKKFSANSLTIKTEKDFPLIHTVIGKASQKDSELIENAEAIIEAVNKNQIVKVYLKSTMSPSVKLAIF</sequence>
<evidence type="ECO:0000256" key="6">
    <source>
        <dbReference type="ARBA" id="ARBA00035241"/>
    </source>
</evidence>
<dbReference type="GO" id="GO:0006417">
    <property type="term" value="P:regulation of translation"/>
    <property type="evidence" value="ECO:0007669"/>
    <property type="project" value="UniProtKB-KW"/>
</dbReference>
<evidence type="ECO:0000256" key="2">
    <source>
        <dbReference type="ARBA" id="ARBA00022491"/>
    </source>
</evidence>
<dbReference type="SUPFAM" id="SSF56808">
    <property type="entry name" value="Ribosomal protein L1"/>
    <property type="match status" value="1"/>
</dbReference>
<dbReference type="InterPro" id="IPR023674">
    <property type="entry name" value="Ribosomal_uL1-like"/>
</dbReference>
<reference evidence="9 10" key="1">
    <citation type="journal article" date="2016" name="Nat. Commun.">
        <title>Thousands of microbial genomes shed light on interconnected biogeochemical processes in an aquifer system.</title>
        <authorList>
            <person name="Anantharaman K."/>
            <person name="Brown C.T."/>
            <person name="Hug L.A."/>
            <person name="Sharon I."/>
            <person name="Castelle C.J."/>
            <person name="Probst A.J."/>
            <person name="Thomas B.C."/>
            <person name="Singh A."/>
            <person name="Wilkins M.J."/>
            <person name="Karaoz U."/>
            <person name="Brodie E.L."/>
            <person name="Williams K.H."/>
            <person name="Hubbard S.S."/>
            <person name="Banfield J.F."/>
        </authorList>
    </citation>
    <scope>NUCLEOTIDE SEQUENCE [LARGE SCALE GENOMIC DNA]</scope>
</reference>
<organism evidence="9 10">
    <name type="scientific">Candidatus Woesebacteria bacterium RIFCSPHIGHO2_01_FULL_39_28</name>
    <dbReference type="NCBI Taxonomy" id="1802496"/>
    <lineage>
        <taxon>Bacteria</taxon>
        <taxon>Candidatus Woeseibacteriota</taxon>
    </lineage>
</organism>
<dbReference type="Pfam" id="PF00687">
    <property type="entry name" value="Ribosomal_L1"/>
    <property type="match status" value="1"/>
</dbReference>
<comment type="similarity">
    <text evidence="1">Belongs to the universal ribosomal protein uL1 family.</text>
</comment>
<evidence type="ECO:0000256" key="7">
    <source>
        <dbReference type="ARBA" id="ARBA00035452"/>
    </source>
</evidence>
<dbReference type="GO" id="GO:0005840">
    <property type="term" value="C:ribosome"/>
    <property type="evidence" value="ECO:0007669"/>
    <property type="project" value="UniProtKB-KW"/>
</dbReference>
<dbReference type="Gene3D" id="3.30.190.20">
    <property type="match status" value="1"/>
</dbReference>
<dbReference type="AlphaFoldDB" id="A0A1F7YGF1"/>
<feature type="compositionally biased region" description="Basic and acidic residues" evidence="8">
    <location>
        <begin position="12"/>
        <end position="26"/>
    </location>
</feature>
<proteinExistence type="inferred from homology"/>
<dbReference type="EMBL" id="MGGI01000013">
    <property type="protein sequence ID" value="OGM26383.1"/>
    <property type="molecule type" value="Genomic_DNA"/>
</dbReference>
<evidence type="ECO:0000256" key="4">
    <source>
        <dbReference type="ARBA" id="ARBA00022980"/>
    </source>
</evidence>
<accession>A0A1F7YGF1</accession>
<dbReference type="CDD" id="cd00403">
    <property type="entry name" value="Ribosomal_L1"/>
    <property type="match status" value="1"/>
</dbReference>
<keyword evidence="2" id="KW-0678">Repressor</keyword>
<dbReference type="PANTHER" id="PTHR36427:SF3">
    <property type="entry name" value="LARGE RIBOSOMAL SUBUNIT PROTEIN UL1M"/>
    <property type="match status" value="1"/>
</dbReference>
<dbReference type="Gene3D" id="3.40.50.790">
    <property type="match status" value="1"/>
</dbReference>